<proteinExistence type="predicted"/>
<feature type="domain" description="DUF4906" evidence="2">
    <location>
        <begin position="292"/>
        <end position="370"/>
    </location>
</feature>
<accession>A0A2M9V1U7</accession>
<dbReference type="RefSeq" id="WP_032566871.1">
    <property type="nucleotide sequence ID" value="NZ_JAQDLP010000025.1"/>
</dbReference>
<dbReference type="Pfam" id="PF16249">
    <property type="entry name" value="DUF4906"/>
    <property type="match status" value="1"/>
</dbReference>
<keyword evidence="1" id="KW-0812">Transmembrane</keyword>
<evidence type="ECO:0000313" key="4">
    <source>
        <dbReference type="Proteomes" id="UP000231846"/>
    </source>
</evidence>
<dbReference type="Proteomes" id="UP000231846">
    <property type="component" value="Unassembled WGS sequence"/>
</dbReference>
<protein>
    <recommendedName>
        <fullName evidence="2">DUF4906 domain-containing protein</fullName>
    </recommendedName>
</protein>
<feature type="transmembrane region" description="Helical" evidence="1">
    <location>
        <begin position="36"/>
        <end position="55"/>
    </location>
</feature>
<comment type="caution">
    <text evidence="3">The sequence shown here is derived from an EMBL/GenBank/DDBJ whole genome shotgun (WGS) entry which is preliminary data.</text>
</comment>
<gene>
    <name evidence="3" type="ORF">CQW34_04204</name>
</gene>
<dbReference type="EMBL" id="PDCW01000050">
    <property type="protein sequence ID" value="PJY70005.1"/>
    <property type="molecule type" value="Genomic_DNA"/>
</dbReference>
<name>A0A2M9V1U7_BACFG</name>
<organism evidence="3 4">
    <name type="scientific">Bacteroides fragilis</name>
    <dbReference type="NCBI Taxonomy" id="817"/>
    <lineage>
        <taxon>Bacteria</taxon>
        <taxon>Pseudomonadati</taxon>
        <taxon>Bacteroidota</taxon>
        <taxon>Bacteroidia</taxon>
        <taxon>Bacteroidales</taxon>
        <taxon>Bacteroidaceae</taxon>
        <taxon>Bacteroides</taxon>
    </lineage>
</organism>
<evidence type="ECO:0000313" key="3">
    <source>
        <dbReference type="EMBL" id="PJY70005.1"/>
    </source>
</evidence>
<keyword evidence="1" id="KW-1133">Transmembrane helix</keyword>
<dbReference type="InterPro" id="IPR032594">
    <property type="entry name" value="DUF4906"/>
</dbReference>
<dbReference type="AlphaFoldDB" id="A0A2M9V1U7"/>
<sequence>MKWENNRHIHIQSSYLESDQNRMAKRQYIRRWTGKWALGCLLAVSGLWTVSGLLAGCSEESVETSEELRLVLKLPPELTVDTRGAINSIPVNTIWVLQYATESGASTLKQKAFFTIPANSQENPDPQTIEVNTKNDDVVFVQAESRFYVIANVEQSFLSNFTGTEAELKAKTVAFSGYRNKPSLLTSGPLEYTPDPKKPGVIPLVVPLRRAYATISLSWNKKGDLADAKNPSNLVVKSVSLYNVPANMALYTRGGGSIKDKYPADKDGSTAITSTDGTQITTDLSPSSPCEFYMPENLRGMGTAASFMEKSIPAKGPDGTLDYCTYIKLSGEYKYAGASAPIGVNYLLHLGGNLMTDYNIRRDYLYNLTVNISGANSADVRVTITDGNVVMFDAVEVLPVNNVVFK</sequence>
<evidence type="ECO:0000256" key="1">
    <source>
        <dbReference type="SAM" id="Phobius"/>
    </source>
</evidence>
<keyword evidence="1" id="KW-0472">Membrane</keyword>
<evidence type="ECO:0000259" key="2">
    <source>
        <dbReference type="Pfam" id="PF16249"/>
    </source>
</evidence>
<reference evidence="3 4" key="1">
    <citation type="journal article" date="2017" name="MBio">
        <title>Gut Symbiont Bacteroides fragilis Secretes a Eukaryotic-Like Ubiquitin Protein That Mediates Intraspecies Antagonism.</title>
        <authorList>
            <person name="Chatzidaki-Livanis M."/>
            <person name="Coyne M.J."/>
            <person name="Roelofs K.G."/>
            <person name="Gentyala R.R."/>
            <person name="Caldwell J.M."/>
            <person name="Comstock L.E."/>
        </authorList>
    </citation>
    <scope>NUCLEOTIDE SEQUENCE [LARGE SCALE GENOMIC DNA]</scope>
    <source>
        <strain evidence="3 4">12905</strain>
    </source>
</reference>